<feature type="domain" description="HTH tetR-type" evidence="3">
    <location>
        <begin position="37"/>
        <end position="97"/>
    </location>
</feature>
<dbReference type="Gene3D" id="1.10.10.60">
    <property type="entry name" value="Homeodomain-like"/>
    <property type="match status" value="1"/>
</dbReference>
<dbReference type="InterPro" id="IPR036271">
    <property type="entry name" value="Tet_transcr_reg_TetR-rel_C_sf"/>
</dbReference>
<protein>
    <submittedName>
        <fullName evidence="4">TetR/AcrR family transcriptional regulator</fullName>
    </submittedName>
</protein>
<dbReference type="SUPFAM" id="SSF46689">
    <property type="entry name" value="Homeodomain-like"/>
    <property type="match status" value="1"/>
</dbReference>
<dbReference type="AlphaFoldDB" id="A0A7C9HA02"/>
<name>A0A7C9HA02_9RHOB</name>
<evidence type="ECO:0000256" key="1">
    <source>
        <dbReference type="ARBA" id="ARBA00023125"/>
    </source>
</evidence>
<evidence type="ECO:0000313" key="5">
    <source>
        <dbReference type="Proteomes" id="UP000483078"/>
    </source>
</evidence>
<reference evidence="4 5" key="1">
    <citation type="submission" date="2019-06" db="EMBL/GenBank/DDBJ databases">
        <title>Enrichment of Autotrophic Halophilic Microorganisms from Red Sea Brine Pool Using Microbial Electrosynthesis System.</title>
        <authorList>
            <person name="Alqahtani M.F."/>
            <person name="Bajracharya S."/>
            <person name="Katuri K.P."/>
            <person name="Ali M."/>
            <person name="Saikaly P.E."/>
        </authorList>
    </citation>
    <scope>NUCLEOTIDE SEQUENCE [LARGE SCALE GENOMIC DNA]</scope>
    <source>
        <strain evidence="4">MES6</strain>
    </source>
</reference>
<dbReference type="RefSeq" id="WP_273248192.1">
    <property type="nucleotide sequence ID" value="NZ_VENJ01000004.1"/>
</dbReference>
<evidence type="ECO:0000313" key="4">
    <source>
        <dbReference type="EMBL" id="MTJ03624.1"/>
    </source>
</evidence>
<comment type="caution">
    <text evidence="4">The sequence shown here is derived from an EMBL/GenBank/DDBJ whole genome shotgun (WGS) entry which is preliminary data.</text>
</comment>
<proteinExistence type="predicted"/>
<feature type="DNA-binding region" description="H-T-H motif" evidence="2">
    <location>
        <begin position="60"/>
        <end position="79"/>
    </location>
</feature>
<dbReference type="SUPFAM" id="SSF48498">
    <property type="entry name" value="Tetracyclin repressor-like, C-terminal domain"/>
    <property type="match status" value="1"/>
</dbReference>
<dbReference type="InterPro" id="IPR001647">
    <property type="entry name" value="HTH_TetR"/>
</dbReference>
<evidence type="ECO:0000256" key="2">
    <source>
        <dbReference type="PROSITE-ProRule" id="PRU00335"/>
    </source>
</evidence>
<dbReference type="GO" id="GO:0003677">
    <property type="term" value="F:DNA binding"/>
    <property type="evidence" value="ECO:0007669"/>
    <property type="project" value="UniProtKB-UniRule"/>
</dbReference>
<dbReference type="Proteomes" id="UP000483078">
    <property type="component" value="Unassembled WGS sequence"/>
</dbReference>
<dbReference type="PROSITE" id="PS50977">
    <property type="entry name" value="HTH_TETR_2"/>
    <property type="match status" value="1"/>
</dbReference>
<evidence type="ECO:0000259" key="3">
    <source>
        <dbReference type="PROSITE" id="PS50977"/>
    </source>
</evidence>
<accession>A0A7C9HA02</accession>
<dbReference type="Gene3D" id="1.10.357.10">
    <property type="entry name" value="Tetracycline Repressor, domain 2"/>
    <property type="match status" value="1"/>
</dbReference>
<organism evidence="4 5">
    <name type="scientific">Sediminimonas qiaohouensis</name>
    <dbReference type="NCBI Taxonomy" id="552061"/>
    <lineage>
        <taxon>Bacteria</taxon>
        <taxon>Pseudomonadati</taxon>
        <taxon>Pseudomonadota</taxon>
        <taxon>Alphaproteobacteria</taxon>
        <taxon>Rhodobacterales</taxon>
        <taxon>Roseobacteraceae</taxon>
        <taxon>Sediminimonas</taxon>
    </lineage>
</organism>
<dbReference type="InterPro" id="IPR009057">
    <property type="entry name" value="Homeodomain-like_sf"/>
</dbReference>
<sequence length="230" mass="25110">MTPNAQGPAHSSPPEAAQSIDFARALEQAQTGMKKSDRTRTRLRIALCTALNERPATALKVADICALAGVAHGTFYVYFSDLNAALDDVLGAFVEHVQQVMRHTAKGRGGARTHAATAAYFDLFDRNPGLMRCLLGGFETYPAAAAMFQRLNHDWARTVAEATTRRLSHAGRPVPPHDELMRRAYALGGMVDQYLVALHFNRDAALAAVSGDREQVITTLSTIWQMGMEQ</sequence>
<gene>
    <name evidence="4" type="ORF">FH759_02860</name>
</gene>
<dbReference type="EMBL" id="VENJ01000004">
    <property type="protein sequence ID" value="MTJ03624.1"/>
    <property type="molecule type" value="Genomic_DNA"/>
</dbReference>
<keyword evidence="1 2" id="KW-0238">DNA-binding</keyword>